<sequence>LGETFLDFYEFLATIYYTWSDLKVPPSEGWPFEILPDRVIKSKSSRAVEVMCYLPYFKQSKDSIRVHYKSKLFDYTDAEEHLIFCPNRETQEADRVDERNSLITQEEALAQEEEWGTHLDWQFVRQVYRQHGWLDFFRKDEAVKAIEEFMALKSDQRGEWEETFHQVHSGTVKGLGLG</sequence>
<accession>A0A2V1DVC6</accession>
<dbReference type="AlphaFoldDB" id="A0A2V1DVC6"/>
<dbReference type="EMBL" id="KZ805345">
    <property type="protein sequence ID" value="PVI02293.1"/>
    <property type="molecule type" value="Genomic_DNA"/>
</dbReference>
<organism evidence="1 2">
    <name type="scientific">Periconia macrospinosa</name>
    <dbReference type="NCBI Taxonomy" id="97972"/>
    <lineage>
        <taxon>Eukaryota</taxon>
        <taxon>Fungi</taxon>
        <taxon>Dikarya</taxon>
        <taxon>Ascomycota</taxon>
        <taxon>Pezizomycotina</taxon>
        <taxon>Dothideomycetes</taxon>
        <taxon>Pleosporomycetidae</taxon>
        <taxon>Pleosporales</taxon>
        <taxon>Massarineae</taxon>
        <taxon>Periconiaceae</taxon>
        <taxon>Periconia</taxon>
    </lineage>
</organism>
<evidence type="ECO:0000313" key="1">
    <source>
        <dbReference type="EMBL" id="PVI02293.1"/>
    </source>
</evidence>
<feature type="non-terminal residue" evidence="1">
    <location>
        <position position="1"/>
    </location>
</feature>
<protein>
    <submittedName>
        <fullName evidence="1">Uncharacterized protein</fullName>
    </submittedName>
</protein>
<dbReference type="Proteomes" id="UP000244855">
    <property type="component" value="Unassembled WGS sequence"/>
</dbReference>
<gene>
    <name evidence="1" type="ORF">DM02DRAFT_523345</name>
</gene>
<dbReference type="OrthoDB" id="5343383at2759"/>
<dbReference type="STRING" id="97972.A0A2V1DVC6"/>
<proteinExistence type="predicted"/>
<reference evidence="1 2" key="1">
    <citation type="journal article" date="2018" name="Sci. Rep.">
        <title>Comparative genomics provides insights into the lifestyle and reveals functional heterogeneity of dark septate endophytic fungi.</title>
        <authorList>
            <person name="Knapp D.G."/>
            <person name="Nemeth J.B."/>
            <person name="Barry K."/>
            <person name="Hainaut M."/>
            <person name="Henrissat B."/>
            <person name="Johnson J."/>
            <person name="Kuo A."/>
            <person name="Lim J.H.P."/>
            <person name="Lipzen A."/>
            <person name="Nolan M."/>
            <person name="Ohm R.A."/>
            <person name="Tamas L."/>
            <person name="Grigoriev I.V."/>
            <person name="Spatafora J.W."/>
            <person name="Nagy L.G."/>
            <person name="Kovacs G.M."/>
        </authorList>
    </citation>
    <scope>NUCLEOTIDE SEQUENCE [LARGE SCALE GENOMIC DNA]</scope>
    <source>
        <strain evidence="1 2">DSE2036</strain>
    </source>
</reference>
<keyword evidence="2" id="KW-1185">Reference proteome</keyword>
<name>A0A2V1DVC6_9PLEO</name>
<evidence type="ECO:0000313" key="2">
    <source>
        <dbReference type="Proteomes" id="UP000244855"/>
    </source>
</evidence>